<dbReference type="SUPFAM" id="SSF53335">
    <property type="entry name" value="S-adenosyl-L-methionine-dependent methyltransferases"/>
    <property type="match status" value="1"/>
</dbReference>
<dbReference type="PANTHER" id="PTHR43460:SF1">
    <property type="entry name" value="METHYLTRANSFERASE TYPE 11 DOMAIN-CONTAINING PROTEIN"/>
    <property type="match status" value="1"/>
</dbReference>
<gene>
    <name evidence="1" type="ORF">L2725_06610</name>
</gene>
<dbReference type="PIRSF" id="PIRSF018249">
    <property type="entry name" value="MyrA_prd"/>
    <property type="match status" value="1"/>
</dbReference>
<dbReference type="InterPro" id="IPR029063">
    <property type="entry name" value="SAM-dependent_MTases_sf"/>
</dbReference>
<sequence>MTVSLQCPICRQPLSQYLTSKDLHCSNKHQFPFTQVHEERGYWVFGKGKKQQVLSRAQMRSRLFLLSGGLQASLIEAMTAQLMPELSGQSTLSWLDYESAEGFYLRALAESLAQQQAELTLERYGFAEADNALFAAAKAGSDEVYAQCSSKGLPYVDNSFDLLTVIDKPLKGKEAVRVLKEGGLALIVIPASRHLWQLRTQVFADLAEKEVSINLPKELELVASTRIQWNADVDGEQALTLLDMTPYAWRANDKLKSKIARESINGLEMDYLVVLARKSRGE</sequence>
<proteinExistence type="predicted"/>
<dbReference type="InterPro" id="IPR052939">
    <property type="entry name" value="23S_rRNA_MeTrnsfrase_RlmA"/>
</dbReference>
<evidence type="ECO:0000313" key="1">
    <source>
        <dbReference type="EMBL" id="MCL2913460.1"/>
    </source>
</evidence>
<keyword evidence="1" id="KW-0489">Methyltransferase</keyword>
<keyword evidence="2" id="KW-1185">Reference proteome</keyword>
<protein>
    <submittedName>
        <fullName evidence="1">SAM-dependent methyltransferase</fullName>
    </submittedName>
</protein>
<dbReference type="PANTHER" id="PTHR43460">
    <property type="entry name" value="METHYLTRANSFERASE"/>
    <property type="match status" value="1"/>
</dbReference>
<keyword evidence="1" id="KW-0808">Transferase</keyword>
<dbReference type="GO" id="GO:0032259">
    <property type="term" value="P:methylation"/>
    <property type="evidence" value="ECO:0007669"/>
    <property type="project" value="UniProtKB-KW"/>
</dbReference>
<dbReference type="GO" id="GO:0008168">
    <property type="term" value="F:methyltransferase activity"/>
    <property type="evidence" value="ECO:0007669"/>
    <property type="project" value="UniProtKB-KW"/>
</dbReference>
<reference evidence="1 2" key="1">
    <citation type="submission" date="2022-01" db="EMBL/GenBank/DDBJ databases">
        <title>Whole genome-based taxonomy of the Shewanellaceae.</title>
        <authorList>
            <person name="Martin-Rodriguez A.J."/>
        </authorList>
    </citation>
    <scope>NUCLEOTIDE SEQUENCE [LARGE SCALE GENOMIC DNA]</scope>
    <source>
        <strain evidence="1 2">DSM 21332</strain>
    </source>
</reference>
<comment type="caution">
    <text evidence="1">The sequence shown here is derived from an EMBL/GenBank/DDBJ whole genome shotgun (WGS) entry which is preliminary data.</text>
</comment>
<evidence type="ECO:0000313" key="2">
    <source>
        <dbReference type="Proteomes" id="UP001202831"/>
    </source>
</evidence>
<dbReference type="Gene3D" id="3.40.50.150">
    <property type="entry name" value="Vaccinia Virus protein VP39"/>
    <property type="match status" value="1"/>
</dbReference>
<dbReference type="InterPro" id="IPR016718">
    <property type="entry name" value="rRNA_m1G-MeTrfase_A_prd"/>
</dbReference>
<dbReference type="Proteomes" id="UP001202831">
    <property type="component" value="Unassembled WGS sequence"/>
</dbReference>
<dbReference type="RefSeq" id="WP_249248220.1">
    <property type="nucleotide sequence ID" value="NZ_JAKIKT010000002.1"/>
</dbReference>
<accession>A0ABT0N5M8</accession>
<organism evidence="1 2">
    <name type="scientific">Shewanella corallii</name>
    <dbReference type="NCBI Taxonomy" id="560080"/>
    <lineage>
        <taxon>Bacteria</taxon>
        <taxon>Pseudomonadati</taxon>
        <taxon>Pseudomonadota</taxon>
        <taxon>Gammaproteobacteria</taxon>
        <taxon>Alteromonadales</taxon>
        <taxon>Shewanellaceae</taxon>
        <taxon>Shewanella</taxon>
    </lineage>
</organism>
<dbReference type="EMBL" id="JAKIKT010000002">
    <property type="protein sequence ID" value="MCL2913460.1"/>
    <property type="molecule type" value="Genomic_DNA"/>
</dbReference>
<name>A0ABT0N5M8_9GAMM</name>